<evidence type="ECO:0000256" key="1">
    <source>
        <dbReference type="SAM" id="MobiDB-lite"/>
    </source>
</evidence>
<dbReference type="EMBL" id="JBIAXI010000029">
    <property type="protein sequence ID" value="MFF4778235.1"/>
    <property type="molecule type" value="Genomic_DNA"/>
</dbReference>
<comment type="caution">
    <text evidence="2">The sequence shown here is derived from an EMBL/GenBank/DDBJ whole genome shotgun (WGS) entry which is preliminary data.</text>
</comment>
<evidence type="ECO:0000313" key="3">
    <source>
        <dbReference type="Proteomes" id="UP001602119"/>
    </source>
</evidence>
<evidence type="ECO:0000313" key="2">
    <source>
        <dbReference type="EMBL" id="MFF4778235.1"/>
    </source>
</evidence>
<sequence>MSAANSSWRRSDGCGRVKSGRGVPPLTPIVGVSGAAQLEEALAGAALVLPRELRARLDAAA</sequence>
<accession>A0ABW6VFU6</accession>
<feature type="region of interest" description="Disordered" evidence="1">
    <location>
        <begin position="1"/>
        <end position="26"/>
    </location>
</feature>
<organism evidence="2 3">
    <name type="scientific">Microtetraspora fusca</name>
    <dbReference type="NCBI Taxonomy" id="1997"/>
    <lineage>
        <taxon>Bacteria</taxon>
        <taxon>Bacillati</taxon>
        <taxon>Actinomycetota</taxon>
        <taxon>Actinomycetes</taxon>
        <taxon>Streptosporangiales</taxon>
        <taxon>Streptosporangiaceae</taxon>
        <taxon>Microtetraspora</taxon>
    </lineage>
</organism>
<proteinExistence type="predicted"/>
<keyword evidence="3" id="KW-1185">Reference proteome</keyword>
<protein>
    <submittedName>
        <fullName evidence="2">Uncharacterized protein</fullName>
    </submittedName>
</protein>
<dbReference type="RefSeq" id="WP_157545727.1">
    <property type="nucleotide sequence ID" value="NZ_BBYK01000057.1"/>
</dbReference>
<name>A0ABW6VFU6_MICFU</name>
<gene>
    <name evidence="2" type="ORF">ACFY05_35950</name>
</gene>
<dbReference type="Proteomes" id="UP001602119">
    <property type="component" value="Unassembled WGS sequence"/>
</dbReference>
<reference evidence="2 3" key="1">
    <citation type="submission" date="2024-10" db="EMBL/GenBank/DDBJ databases">
        <title>The Natural Products Discovery Center: Release of the First 8490 Sequenced Strains for Exploring Actinobacteria Biosynthetic Diversity.</title>
        <authorList>
            <person name="Kalkreuter E."/>
            <person name="Kautsar S.A."/>
            <person name="Yang D."/>
            <person name="Bader C.D."/>
            <person name="Teijaro C.N."/>
            <person name="Fluegel L."/>
            <person name="Davis C.M."/>
            <person name="Simpson J.R."/>
            <person name="Lauterbach L."/>
            <person name="Steele A.D."/>
            <person name="Gui C."/>
            <person name="Meng S."/>
            <person name="Li G."/>
            <person name="Viehrig K."/>
            <person name="Ye F."/>
            <person name="Su P."/>
            <person name="Kiefer A.F."/>
            <person name="Nichols A."/>
            <person name="Cepeda A.J."/>
            <person name="Yan W."/>
            <person name="Fan B."/>
            <person name="Jiang Y."/>
            <person name="Adhikari A."/>
            <person name="Zheng C.-J."/>
            <person name="Schuster L."/>
            <person name="Cowan T.M."/>
            <person name="Smanski M.J."/>
            <person name="Chevrette M.G."/>
            <person name="De Carvalho L.P.S."/>
            <person name="Shen B."/>
        </authorList>
    </citation>
    <scope>NUCLEOTIDE SEQUENCE [LARGE SCALE GENOMIC DNA]</scope>
    <source>
        <strain evidence="2 3">NPDC001281</strain>
    </source>
</reference>